<dbReference type="EMBL" id="JABFTP020000144">
    <property type="protein sequence ID" value="KAL3282402.1"/>
    <property type="molecule type" value="Genomic_DNA"/>
</dbReference>
<dbReference type="Gene3D" id="1.10.10.60">
    <property type="entry name" value="Homeodomain-like"/>
    <property type="match status" value="1"/>
</dbReference>
<dbReference type="InterPro" id="IPR009057">
    <property type="entry name" value="Homeodomain-like_sf"/>
</dbReference>
<evidence type="ECO:0000256" key="1">
    <source>
        <dbReference type="ARBA" id="ARBA00004123"/>
    </source>
</evidence>
<dbReference type="InterPro" id="IPR007889">
    <property type="entry name" value="HTH_Psq"/>
</dbReference>
<proteinExistence type="predicted"/>
<reference evidence="3 4" key="1">
    <citation type="journal article" date="2021" name="BMC Biol.">
        <title>Horizontally acquired antibacterial genes associated with adaptive radiation of ladybird beetles.</title>
        <authorList>
            <person name="Li H.S."/>
            <person name="Tang X.F."/>
            <person name="Huang Y.H."/>
            <person name="Xu Z.Y."/>
            <person name="Chen M.L."/>
            <person name="Du X.Y."/>
            <person name="Qiu B.Y."/>
            <person name="Chen P.T."/>
            <person name="Zhang W."/>
            <person name="Slipinski A."/>
            <person name="Escalona H.E."/>
            <person name="Waterhouse R.M."/>
            <person name="Zwick A."/>
            <person name="Pang H."/>
        </authorList>
    </citation>
    <scope>NUCLEOTIDE SEQUENCE [LARGE SCALE GENOMIC DNA]</scope>
    <source>
        <strain evidence="3">SYSU2018</strain>
    </source>
</reference>
<comment type="subcellular location">
    <subcellularLocation>
        <location evidence="1">Nucleus</location>
    </subcellularLocation>
</comment>
<dbReference type="AlphaFoldDB" id="A0ABD2NVG1"/>
<dbReference type="SUPFAM" id="SSF46689">
    <property type="entry name" value="Homeodomain-like"/>
    <property type="match status" value="1"/>
</dbReference>
<keyword evidence="4" id="KW-1185">Reference proteome</keyword>
<sequence>ISRMSGSKPRKRGSTWDEDSLRRAMETVQNNQLNTNAAALKFNIPRRTLRNHLLSGNSTKIIGKTTVLTKQLEEDLSQRIKRFEKLGIPLTPKFIQKQAFLFCESPSTDASDMELDNTVNDPCGHILRSSMHRFNDADTKHDALPSLYDNPVPSTPGL</sequence>
<dbReference type="GO" id="GO:0005634">
    <property type="term" value="C:nucleus"/>
    <property type="evidence" value="ECO:0007669"/>
    <property type="project" value="UniProtKB-SubCell"/>
</dbReference>
<dbReference type="Pfam" id="PF05225">
    <property type="entry name" value="HTH_psq"/>
    <property type="match status" value="1"/>
</dbReference>
<protein>
    <recommendedName>
        <fullName evidence="2">HTH psq-type domain-containing protein</fullName>
    </recommendedName>
</protein>
<evidence type="ECO:0000313" key="4">
    <source>
        <dbReference type="Proteomes" id="UP001516400"/>
    </source>
</evidence>
<accession>A0ABD2NVG1</accession>
<name>A0ABD2NVG1_9CUCU</name>
<dbReference type="Proteomes" id="UP001516400">
    <property type="component" value="Unassembled WGS sequence"/>
</dbReference>
<organism evidence="3 4">
    <name type="scientific">Cryptolaemus montrouzieri</name>
    <dbReference type="NCBI Taxonomy" id="559131"/>
    <lineage>
        <taxon>Eukaryota</taxon>
        <taxon>Metazoa</taxon>
        <taxon>Ecdysozoa</taxon>
        <taxon>Arthropoda</taxon>
        <taxon>Hexapoda</taxon>
        <taxon>Insecta</taxon>
        <taxon>Pterygota</taxon>
        <taxon>Neoptera</taxon>
        <taxon>Endopterygota</taxon>
        <taxon>Coleoptera</taxon>
        <taxon>Polyphaga</taxon>
        <taxon>Cucujiformia</taxon>
        <taxon>Coccinelloidea</taxon>
        <taxon>Coccinellidae</taxon>
        <taxon>Scymninae</taxon>
        <taxon>Scymnini</taxon>
        <taxon>Cryptolaemus</taxon>
    </lineage>
</organism>
<evidence type="ECO:0000259" key="2">
    <source>
        <dbReference type="Pfam" id="PF05225"/>
    </source>
</evidence>
<feature type="domain" description="HTH psq-type" evidence="2">
    <location>
        <begin position="17"/>
        <end position="55"/>
    </location>
</feature>
<gene>
    <name evidence="3" type="ORF">HHI36_005587</name>
</gene>
<comment type="caution">
    <text evidence="3">The sequence shown here is derived from an EMBL/GenBank/DDBJ whole genome shotgun (WGS) entry which is preliminary data.</text>
</comment>
<feature type="non-terminal residue" evidence="3">
    <location>
        <position position="1"/>
    </location>
</feature>
<evidence type="ECO:0000313" key="3">
    <source>
        <dbReference type="EMBL" id="KAL3282402.1"/>
    </source>
</evidence>